<dbReference type="GO" id="GO:0036376">
    <property type="term" value="P:sodium ion export across plasma membrane"/>
    <property type="evidence" value="ECO:0007669"/>
    <property type="project" value="InterPro"/>
</dbReference>
<keyword evidence="9 12" id="KW-0472">Membrane</keyword>
<evidence type="ECO:0000256" key="9">
    <source>
        <dbReference type="ARBA" id="ARBA00023136"/>
    </source>
</evidence>
<feature type="domain" description="Cation/H+ exchanger transmembrane" evidence="14">
    <location>
        <begin position="3"/>
        <end position="247"/>
    </location>
</feature>
<dbReference type="AlphaFoldDB" id="A0A367IMV7"/>
<feature type="transmembrane region" description="Helical" evidence="12">
    <location>
        <begin position="36"/>
        <end position="57"/>
    </location>
</feature>
<dbReference type="GO" id="GO:0042391">
    <property type="term" value="P:regulation of membrane potential"/>
    <property type="evidence" value="ECO:0007669"/>
    <property type="project" value="InterPro"/>
</dbReference>
<reference evidence="15 16" key="1">
    <citation type="journal article" date="2018" name="G3 (Bethesda)">
        <title>Phylogenetic and Phylogenomic Definition of Rhizopus Species.</title>
        <authorList>
            <person name="Gryganskyi A.P."/>
            <person name="Golan J."/>
            <person name="Dolatabadi S."/>
            <person name="Mondo S."/>
            <person name="Robb S."/>
            <person name="Idnurm A."/>
            <person name="Muszewska A."/>
            <person name="Steczkiewicz K."/>
            <person name="Masonjones S."/>
            <person name="Liao H.L."/>
            <person name="Gajdeczka M.T."/>
            <person name="Anike F."/>
            <person name="Vuek A."/>
            <person name="Anishchenko I.M."/>
            <person name="Voigt K."/>
            <person name="de Hoog G.S."/>
            <person name="Smith M.E."/>
            <person name="Heitman J."/>
            <person name="Vilgalys R."/>
            <person name="Stajich J.E."/>
        </authorList>
    </citation>
    <scope>NUCLEOTIDE SEQUENCE [LARGE SCALE GENOMIC DNA]</scope>
    <source>
        <strain evidence="15 16">LSU 92-RS-03</strain>
    </source>
</reference>
<dbReference type="PANTHER" id="PTHR31382">
    <property type="entry name" value="NA(+)/H(+) ANTIPORTER"/>
    <property type="match status" value="1"/>
</dbReference>
<evidence type="ECO:0000313" key="16">
    <source>
        <dbReference type="Proteomes" id="UP000253551"/>
    </source>
</evidence>
<comment type="similarity">
    <text evidence="2">Belongs to the fungal Na(+)/H(+) exchanger family.</text>
</comment>
<accession>A0A367IMV7</accession>
<feature type="transmembrane region" description="Helical" evidence="12">
    <location>
        <begin position="122"/>
        <end position="139"/>
    </location>
</feature>
<evidence type="ECO:0000256" key="5">
    <source>
        <dbReference type="ARBA" id="ARBA00022692"/>
    </source>
</evidence>
<evidence type="ECO:0000256" key="6">
    <source>
        <dbReference type="ARBA" id="ARBA00022989"/>
    </source>
</evidence>
<dbReference type="OrthoDB" id="2190219at2759"/>
<feature type="transmembrane region" description="Helical" evidence="12">
    <location>
        <begin position="94"/>
        <end position="110"/>
    </location>
</feature>
<feature type="non-terminal residue" evidence="15">
    <location>
        <position position="1"/>
    </location>
</feature>
<dbReference type="EMBL" id="PJQM01006847">
    <property type="protein sequence ID" value="RCH79005.1"/>
    <property type="molecule type" value="Genomic_DNA"/>
</dbReference>
<keyword evidence="4" id="KW-0050">Antiport</keyword>
<feature type="signal peptide" evidence="13">
    <location>
        <begin position="1"/>
        <end position="24"/>
    </location>
</feature>
<feature type="transmembrane region" description="Helical" evidence="12">
    <location>
        <begin position="185"/>
        <end position="204"/>
    </location>
</feature>
<proteinExistence type="inferred from homology"/>
<gene>
    <name evidence="15" type="ORF">CU098_002690</name>
</gene>
<evidence type="ECO:0000256" key="8">
    <source>
        <dbReference type="ARBA" id="ARBA00023065"/>
    </source>
</evidence>
<name>A0A367IMV7_RHIST</name>
<dbReference type="GO" id="GO:0030007">
    <property type="term" value="P:intracellular potassium ion homeostasis"/>
    <property type="evidence" value="ECO:0007669"/>
    <property type="project" value="TreeGrafter"/>
</dbReference>
<keyword evidence="5 12" id="KW-0812">Transmembrane</keyword>
<dbReference type="InterPro" id="IPR038770">
    <property type="entry name" value="Na+/solute_symporter_sf"/>
</dbReference>
<dbReference type="GO" id="GO:0120029">
    <property type="term" value="P:proton export across plasma membrane"/>
    <property type="evidence" value="ECO:0007669"/>
    <property type="project" value="InterPro"/>
</dbReference>
<keyword evidence="10" id="KW-0739">Sodium transport</keyword>
<keyword evidence="3" id="KW-0813">Transport</keyword>
<dbReference type="GO" id="GO:0015385">
    <property type="term" value="F:sodium:proton antiporter activity"/>
    <property type="evidence" value="ECO:0007669"/>
    <property type="project" value="InterPro"/>
</dbReference>
<keyword evidence="13" id="KW-0732">Signal</keyword>
<evidence type="ECO:0000256" key="3">
    <source>
        <dbReference type="ARBA" id="ARBA00022448"/>
    </source>
</evidence>
<evidence type="ECO:0000313" key="15">
    <source>
        <dbReference type="EMBL" id="RCH79005.1"/>
    </source>
</evidence>
<keyword evidence="8" id="KW-0406">Ion transport</keyword>
<dbReference type="GO" id="GO:0005886">
    <property type="term" value="C:plasma membrane"/>
    <property type="evidence" value="ECO:0007669"/>
    <property type="project" value="InterPro"/>
</dbReference>
<keyword evidence="16" id="KW-1185">Reference proteome</keyword>
<comment type="subcellular location">
    <subcellularLocation>
        <location evidence="1">Membrane</location>
        <topology evidence="1">Multi-pass membrane protein</topology>
    </subcellularLocation>
</comment>
<feature type="transmembrane region" description="Helical" evidence="12">
    <location>
        <begin position="151"/>
        <end position="173"/>
    </location>
</feature>
<feature type="transmembrane region" description="Helical" evidence="12">
    <location>
        <begin position="224"/>
        <end position="247"/>
    </location>
</feature>
<keyword evidence="6 12" id="KW-1133">Transmembrane helix</keyword>
<evidence type="ECO:0000256" key="11">
    <source>
        <dbReference type="SAM" id="MobiDB-lite"/>
    </source>
</evidence>
<dbReference type="InterPro" id="IPR004712">
    <property type="entry name" value="Na+/H+_antiporter_fungi"/>
</dbReference>
<organism evidence="15 16">
    <name type="scientific">Rhizopus stolonifer</name>
    <name type="common">Rhizopus nigricans</name>
    <dbReference type="NCBI Taxonomy" id="4846"/>
    <lineage>
        <taxon>Eukaryota</taxon>
        <taxon>Fungi</taxon>
        <taxon>Fungi incertae sedis</taxon>
        <taxon>Mucoromycota</taxon>
        <taxon>Mucoromycotina</taxon>
        <taxon>Mucoromycetes</taxon>
        <taxon>Mucorales</taxon>
        <taxon>Mucorineae</taxon>
        <taxon>Rhizopodaceae</taxon>
        <taxon>Rhizopus</taxon>
    </lineage>
</organism>
<dbReference type="STRING" id="4846.A0A367IMV7"/>
<evidence type="ECO:0000256" key="7">
    <source>
        <dbReference type="ARBA" id="ARBA00023053"/>
    </source>
</evidence>
<evidence type="ECO:0000256" key="12">
    <source>
        <dbReference type="SAM" id="Phobius"/>
    </source>
</evidence>
<dbReference type="InterPro" id="IPR006153">
    <property type="entry name" value="Cation/H_exchanger_TM"/>
</dbReference>
<dbReference type="Gene3D" id="1.20.1530.20">
    <property type="match status" value="1"/>
</dbReference>
<feature type="region of interest" description="Disordered" evidence="11">
    <location>
        <begin position="374"/>
        <end position="396"/>
    </location>
</feature>
<evidence type="ECO:0000256" key="4">
    <source>
        <dbReference type="ARBA" id="ARBA00022449"/>
    </source>
</evidence>
<evidence type="ECO:0000256" key="1">
    <source>
        <dbReference type="ARBA" id="ARBA00004141"/>
    </source>
</evidence>
<evidence type="ECO:0000256" key="10">
    <source>
        <dbReference type="ARBA" id="ARBA00023201"/>
    </source>
</evidence>
<keyword evidence="7" id="KW-0915">Sodium</keyword>
<feature type="chain" id="PRO_5016562309" description="Cation/H+ exchanger transmembrane domain-containing protein" evidence="13">
    <location>
        <begin position="25"/>
        <end position="396"/>
    </location>
</feature>
<sequence length="396" mass="44315">GANDGMGFPFLFLALFLIAEDTLANAVGKWFYLSCLYQIAFSCVIGAGAGWLAREVLKFSEENYLIDKPSFLSFTIALALFLMSMTGFTGSDDLLACFVAGNVFSWDKMFIREKDESHFQEVVDTMLNLSMFVYIGTIIDFGNIEIGLEKWRLVLAAFLIIFLRRLPAVVLLQPITPAIRSYREAVFSGWFGPIGVGAVFLSTIAQEELENVYEGKDHPVSTKIIGPVVLYMVFFSVVVHGSTVALINFGKRVDYSSIPSSQTYSESEQPSKENDYEDTEIVENKKLTNEKGLDNLTALGNSGIIKPIVKYDKTPLLDINHTECDLSQSNLSQANTMIPMRKLSTGSSKDHKELNGWFFTSASSYKKQAARKARRKELKKLKGIKVNSRVKKMKQR</sequence>
<evidence type="ECO:0000256" key="2">
    <source>
        <dbReference type="ARBA" id="ARBA00005248"/>
    </source>
</evidence>
<dbReference type="Proteomes" id="UP000253551">
    <property type="component" value="Unassembled WGS sequence"/>
</dbReference>
<dbReference type="PANTHER" id="PTHR31382:SF4">
    <property type="entry name" value="NA(+)_H(+) ANTIPORTER"/>
    <property type="match status" value="1"/>
</dbReference>
<comment type="caution">
    <text evidence="15">The sequence shown here is derived from an EMBL/GenBank/DDBJ whole genome shotgun (WGS) entry which is preliminary data.</text>
</comment>
<dbReference type="Pfam" id="PF00999">
    <property type="entry name" value="Na_H_Exchanger"/>
    <property type="match status" value="1"/>
</dbReference>
<evidence type="ECO:0000259" key="14">
    <source>
        <dbReference type="Pfam" id="PF00999"/>
    </source>
</evidence>
<feature type="non-terminal residue" evidence="15">
    <location>
        <position position="396"/>
    </location>
</feature>
<protein>
    <recommendedName>
        <fullName evidence="14">Cation/H+ exchanger transmembrane domain-containing protein</fullName>
    </recommendedName>
</protein>
<evidence type="ECO:0000256" key="13">
    <source>
        <dbReference type="SAM" id="SignalP"/>
    </source>
</evidence>